<name>A0A6J4STT1_9ACTN</name>
<evidence type="ECO:0000256" key="1">
    <source>
        <dbReference type="SAM" id="MobiDB-lite"/>
    </source>
</evidence>
<reference evidence="2" key="1">
    <citation type="submission" date="2020-02" db="EMBL/GenBank/DDBJ databases">
        <authorList>
            <person name="Meier V. D."/>
        </authorList>
    </citation>
    <scope>NUCLEOTIDE SEQUENCE</scope>
    <source>
        <strain evidence="2">AVDCRST_MAG30</strain>
    </source>
</reference>
<protein>
    <submittedName>
        <fullName evidence="2">Uncharacterized protein</fullName>
    </submittedName>
</protein>
<accession>A0A6J4STT1</accession>
<feature type="compositionally biased region" description="Polar residues" evidence="1">
    <location>
        <begin position="12"/>
        <end position="26"/>
    </location>
</feature>
<dbReference type="EMBL" id="CADCVS010000284">
    <property type="protein sequence ID" value="CAA9505290.1"/>
    <property type="molecule type" value="Genomic_DNA"/>
</dbReference>
<organism evidence="2">
    <name type="scientific">uncultured Solirubrobacteraceae bacterium</name>
    <dbReference type="NCBI Taxonomy" id="1162706"/>
    <lineage>
        <taxon>Bacteria</taxon>
        <taxon>Bacillati</taxon>
        <taxon>Actinomycetota</taxon>
        <taxon>Thermoleophilia</taxon>
        <taxon>Solirubrobacterales</taxon>
        <taxon>Solirubrobacteraceae</taxon>
        <taxon>environmental samples</taxon>
    </lineage>
</organism>
<proteinExistence type="predicted"/>
<feature type="region of interest" description="Disordered" evidence="1">
    <location>
        <begin position="1"/>
        <end position="26"/>
    </location>
</feature>
<dbReference type="AlphaFoldDB" id="A0A6J4STT1"/>
<evidence type="ECO:0000313" key="2">
    <source>
        <dbReference type="EMBL" id="CAA9505290.1"/>
    </source>
</evidence>
<feature type="compositionally biased region" description="Basic and acidic residues" evidence="1">
    <location>
        <begin position="1"/>
        <end position="10"/>
    </location>
</feature>
<gene>
    <name evidence="2" type="ORF">AVDCRST_MAG30-2164</name>
</gene>
<sequence>MVVNGRRFDTSGRGTSGSRWQWSKRSTAGYTVRHPAGL</sequence>